<dbReference type="Proteomes" id="UP000062398">
    <property type="component" value="Chromosome"/>
</dbReference>
<evidence type="ECO:0000313" key="7">
    <source>
        <dbReference type="Proteomes" id="UP000029084"/>
    </source>
</evidence>
<evidence type="ECO:0000313" key="3">
    <source>
        <dbReference type="EMBL" id="AKV77182.1"/>
    </source>
</evidence>
<protein>
    <recommendedName>
        <fullName evidence="13">Carboxypeptidase regulatory-like domain-containing protein</fullName>
    </recommendedName>
</protein>
<evidence type="ECO:0000313" key="1">
    <source>
        <dbReference type="EMBL" id="AIM28119.1"/>
    </source>
</evidence>
<dbReference type="OMA" id="NYGPFGG"/>
<dbReference type="GeneID" id="91756529"/>
<evidence type="ECO:0000313" key="6">
    <source>
        <dbReference type="EMBL" id="AKV83907.1"/>
    </source>
</evidence>
<evidence type="ECO:0000313" key="8">
    <source>
        <dbReference type="Proteomes" id="UP000056255"/>
    </source>
</evidence>
<dbReference type="AlphaFoldDB" id="A0A088E6S6"/>
<evidence type="ECO:0000313" key="4">
    <source>
        <dbReference type="EMBL" id="AKV79432.1"/>
    </source>
</evidence>
<evidence type="ECO:0008006" key="13">
    <source>
        <dbReference type="Google" id="ProtNLM"/>
    </source>
</evidence>
<dbReference type="InterPro" id="IPR008969">
    <property type="entry name" value="CarboxyPept-like_regulatory"/>
</dbReference>
<dbReference type="EMBL" id="CP012173">
    <property type="protein sequence ID" value="AKV77182.1"/>
    <property type="molecule type" value="Genomic_DNA"/>
</dbReference>
<dbReference type="Proteomes" id="UP000068832">
    <property type="component" value="Chromosome"/>
</dbReference>
<dbReference type="EMBL" id="CP008822">
    <property type="protein sequence ID" value="AIM28119.1"/>
    <property type="molecule type" value="Genomic_DNA"/>
</dbReference>
<dbReference type="EMBL" id="CP012175">
    <property type="protein sequence ID" value="AKV81677.1"/>
    <property type="molecule type" value="Genomic_DNA"/>
</dbReference>
<gene>
    <name evidence="1" type="ORF">HA72_1996</name>
    <name evidence="2" type="ORF">MsedA_2046</name>
    <name evidence="3" type="ORF">MsedB_2048</name>
    <name evidence="4" type="ORF">MsedC_2046</name>
    <name evidence="5" type="ORF">MsedD_2047</name>
    <name evidence="6" type="ORF">MsedE_2047</name>
</gene>
<dbReference type="Gene3D" id="2.60.40.1120">
    <property type="entry name" value="Carboxypeptidase-like, regulatory domain"/>
    <property type="match status" value="1"/>
</dbReference>
<dbReference type="PATRIC" id="fig|43687.5.peg.2155"/>
<evidence type="ECO:0000313" key="9">
    <source>
        <dbReference type="Proteomes" id="UP000061362"/>
    </source>
</evidence>
<dbReference type="EMBL" id="CP012174">
    <property type="protein sequence ID" value="AKV79432.1"/>
    <property type="molecule type" value="Genomic_DNA"/>
</dbReference>
<dbReference type="Proteomes" id="UP000061362">
    <property type="component" value="Chromosome"/>
</dbReference>
<dbReference type="EMBL" id="CP012176">
    <property type="protein sequence ID" value="AKV83907.1"/>
    <property type="molecule type" value="Genomic_DNA"/>
</dbReference>
<evidence type="ECO:0000313" key="12">
    <source>
        <dbReference type="Proteomes" id="UP000068832"/>
    </source>
</evidence>
<reference evidence="9 10" key="2">
    <citation type="journal article" date="2015" name="Genome Announc.">
        <title>Complete Genome Sequences of Evolved Arsenate-Resistant Metallosphaera sedula Strains.</title>
        <authorList>
            <person name="Ai C."/>
            <person name="McCarthy S."/>
            <person name="Schackwitz W."/>
            <person name="Martin J."/>
            <person name="Lipzen A."/>
            <person name="Blum P."/>
        </authorList>
    </citation>
    <scope>NUCLEOTIDE SEQUENCE [LARGE SCALE GENOMIC DNA]</scope>
    <source>
        <strain evidence="4 10">ARS120-1</strain>
        <strain evidence="5 9">ARS120-2</strain>
        <strain evidence="2 12">ARS50-1</strain>
        <strain evidence="3 11">ARS50-2</strain>
    </source>
</reference>
<dbReference type="Proteomes" id="UP000029084">
    <property type="component" value="Chromosome"/>
</dbReference>
<dbReference type="Proteomes" id="UP000056255">
    <property type="component" value="Chromosome"/>
</dbReference>
<dbReference type="SUPFAM" id="SSF49464">
    <property type="entry name" value="Carboxypeptidase regulatory domain-like"/>
    <property type="match status" value="1"/>
</dbReference>
<dbReference type="OrthoDB" id="34256at2157"/>
<organism evidence="1 7">
    <name type="scientific">Metallosphaera sedula</name>
    <dbReference type="NCBI Taxonomy" id="43687"/>
    <lineage>
        <taxon>Archaea</taxon>
        <taxon>Thermoproteota</taxon>
        <taxon>Thermoprotei</taxon>
        <taxon>Sulfolobales</taxon>
        <taxon>Sulfolobaceae</taxon>
        <taxon>Metallosphaera</taxon>
    </lineage>
</organism>
<name>A0A088E6S6_9CREN</name>
<reference evidence="1 7" key="1">
    <citation type="journal article" date="2014" name="J. Bacteriol.">
        <title>Role of an Archaeal PitA Transporter in the Copper and Arsenic Resistance of Metallosphaera sedula, an Extreme Thermoacidophile.</title>
        <authorList>
            <person name="McCarthy S."/>
            <person name="Ai C."/>
            <person name="Wheaton G."/>
            <person name="Tevatia R."/>
            <person name="Eckrich V."/>
            <person name="Kelly R."/>
            <person name="Blum P."/>
        </authorList>
    </citation>
    <scope>NUCLEOTIDE SEQUENCE [LARGE SCALE GENOMIC DNA]</scope>
    <source>
        <strain evidence="1 7">CuR1</strain>
    </source>
</reference>
<evidence type="ECO:0000313" key="5">
    <source>
        <dbReference type="EMBL" id="AKV81677.1"/>
    </source>
</evidence>
<reference evidence="6 8" key="3">
    <citation type="submission" date="2015-07" db="EMBL/GenBank/DDBJ databases">
        <title>Physiological, transcriptional responses and genome re-sequencing of acid resistant extremely thermoacidophilic Metallosphaera sedula SARC-M1.</title>
        <authorList>
            <person name="Ai C."/>
            <person name="McCarthy S."/>
            <person name="Eckrich V."/>
            <person name="Rudrappa D."/>
            <person name="Qiu G."/>
            <person name="Blum P."/>
        </authorList>
    </citation>
    <scope>NUCLEOTIDE SEQUENCE [LARGE SCALE GENOMIC DNA]</scope>
    <source>
        <strain evidence="6 8">SARC-M1</strain>
    </source>
</reference>
<accession>A0A088E6S6</accession>
<dbReference type="RefSeq" id="WP_012021923.1">
    <property type="nucleotide sequence ID" value="NZ_CP008822.1"/>
</dbReference>
<evidence type="ECO:0000313" key="10">
    <source>
        <dbReference type="Proteomes" id="UP000062398"/>
    </source>
</evidence>
<dbReference type="Proteomes" id="UP000062475">
    <property type="component" value="Chromosome"/>
</dbReference>
<sequence precursor="true">MNKTVLLALAFVVLILTVAGVVAASSYKTRLTITPLGSSSNGEYTLQVKVIMNYGPFGGEQPLNDAVVQVTGQNGSFYRNFTLSNGIATFTLPEGVYTVNVASLHYTFKVDLTQNEMATLTYAYLVS</sequence>
<evidence type="ECO:0000313" key="2">
    <source>
        <dbReference type="EMBL" id="AKV74944.1"/>
    </source>
</evidence>
<dbReference type="EMBL" id="CP012172">
    <property type="protein sequence ID" value="AKV74944.1"/>
    <property type="molecule type" value="Genomic_DNA"/>
</dbReference>
<proteinExistence type="predicted"/>
<evidence type="ECO:0000313" key="11">
    <source>
        <dbReference type="Proteomes" id="UP000062475"/>
    </source>
</evidence>